<dbReference type="Pfam" id="PF11672">
    <property type="entry name" value="DUF3268"/>
    <property type="match status" value="1"/>
</dbReference>
<accession>A0A7J4WX40</accession>
<evidence type="ECO:0000313" key="2">
    <source>
        <dbReference type="Proteomes" id="UP000436911"/>
    </source>
</evidence>
<dbReference type="RefSeq" id="WP_149916888.1">
    <property type="nucleotide sequence ID" value="NZ_QUSG01000044.1"/>
</dbReference>
<evidence type="ECO:0000313" key="1">
    <source>
        <dbReference type="EMBL" id="KAA3518859.1"/>
    </source>
</evidence>
<organism evidence="1 2">
    <name type="scientific">Agrobacterium vitis</name>
    <name type="common">Rhizobium vitis</name>
    <dbReference type="NCBI Taxonomy" id="373"/>
    <lineage>
        <taxon>Bacteria</taxon>
        <taxon>Pseudomonadati</taxon>
        <taxon>Pseudomonadota</taxon>
        <taxon>Alphaproteobacteria</taxon>
        <taxon>Hyphomicrobiales</taxon>
        <taxon>Rhizobiaceae</taxon>
        <taxon>Rhizobium/Agrobacterium group</taxon>
        <taxon>Agrobacterium</taxon>
    </lineage>
</organism>
<name>A0A7J4WX40_AGRVI</name>
<proteinExistence type="predicted"/>
<dbReference type="EMBL" id="QUSG01000044">
    <property type="protein sequence ID" value="KAA3518859.1"/>
    <property type="molecule type" value="Genomic_DNA"/>
</dbReference>
<comment type="caution">
    <text evidence="1">The sequence shown here is derived from an EMBL/GenBank/DDBJ whole genome shotgun (WGS) entry which is preliminary data.</text>
</comment>
<protein>
    <submittedName>
        <fullName evidence="1">Uncharacterized protein</fullName>
    </submittedName>
</protein>
<gene>
    <name evidence="1" type="ORF">DXT89_26685</name>
</gene>
<dbReference type="Proteomes" id="UP000436911">
    <property type="component" value="Unassembled WGS sequence"/>
</dbReference>
<reference evidence="1 2" key="1">
    <citation type="submission" date="2018-08" db="EMBL/GenBank/DDBJ databases">
        <title>Genome sequencing of Agrobacterium vitis strain ICMP 10754.</title>
        <authorList>
            <person name="Visnovsky S.B."/>
            <person name="Pitman A.R."/>
        </authorList>
    </citation>
    <scope>NUCLEOTIDE SEQUENCE [LARGE SCALE GENOMIC DNA]</scope>
    <source>
        <strain evidence="1 2">ICMP 10754</strain>
    </source>
</reference>
<dbReference type="InterPro" id="IPR021686">
    <property type="entry name" value="DUF3268"/>
</dbReference>
<sequence>MANKTRKIYCCGCGKDVDARLTNGREIYRHRPDLHSLPFWKCDCCKNYVGCHHKTENRINPLGNIPTPDLKAARQQIHRVLDPIWKSGRFGRSQLYGMVAHALGVDEYHTAEIKNMDEARNVYRIVREIGAAS</sequence>
<dbReference type="AlphaFoldDB" id="A0A7J4WX40"/>